<dbReference type="Pfam" id="PF08281">
    <property type="entry name" value="Sigma70_r4_2"/>
    <property type="match status" value="1"/>
</dbReference>
<name>A0ABW0IGS5_9BACT</name>
<dbReference type="InterPro" id="IPR039425">
    <property type="entry name" value="RNA_pol_sigma-70-like"/>
</dbReference>
<keyword evidence="2" id="KW-0805">Transcription regulation</keyword>
<evidence type="ECO:0000256" key="2">
    <source>
        <dbReference type="ARBA" id="ARBA00023015"/>
    </source>
</evidence>
<reference evidence="8" key="1">
    <citation type="journal article" date="2019" name="Int. J. Syst. Evol. Microbiol.">
        <title>The Global Catalogue of Microorganisms (GCM) 10K type strain sequencing project: providing services to taxonomists for standard genome sequencing and annotation.</title>
        <authorList>
            <consortium name="The Broad Institute Genomics Platform"/>
            <consortium name="The Broad Institute Genome Sequencing Center for Infectious Disease"/>
            <person name="Wu L."/>
            <person name="Ma J."/>
        </authorList>
    </citation>
    <scope>NUCLEOTIDE SEQUENCE [LARGE SCALE GENOMIC DNA]</scope>
    <source>
        <strain evidence="8">CCUG 55250</strain>
    </source>
</reference>
<keyword evidence="3" id="KW-0731">Sigma factor</keyword>
<dbReference type="SUPFAM" id="SSF88659">
    <property type="entry name" value="Sigma3 and sigma4 domains of RNA polymerase sigma factors"/>
    <property type="match status" value="1"/>
</dbReference>
<gene>
    <name evidence="7" type="ORF">ACFPMF_24340</name>
</gene>
<evidence type="ECO:0000256" key="3">
    <source>
        <dbReference type="ARBA" id="ARBA00023082"/>
    </source>
</evidence>
<dbReference type="Proteomes" id="UP001596106">
    <property type="component" value="Unassembled WGS sequence"/>
</dbReference>
<evidence type="ECO:0000256" key="4">
    <source>
        <dbReference type="ARBA" id="ARBA00023163"/>
    </source>
</evidence>
<evidence type="ECO:0000313" key="8">
    <source>
        <dbReference type="Proteomes" id="UP001596106"/>
    </source>
</evidence>
<dbReference type="NCBIfam" id="TIGR02937">
    <property type="entry name" value="sigma70-ECF"/>
    <property type="match status" value="1"/>
</dbReference>
<dbReference type="PANTHER" id="PTHR43133">
    <property type="entry name" value="RNA POLYMERASE ECF-TYPE SIGMA FACTO"/>
    <property type="match status" value="1"/>
</dbReference>
<dbReference type="InterPro" id="IPR007627">
    <property type="entry name" value="RNA_pol_sigma70_r2"/>
</dbReference>
<dbReference type="InterPro" id="IPR014284">
    <property type="entry name" value="RNA_pol_sigma-70_dom"/>
</dbReference>
<dbReference type="EMBL" id="JBHSMA010000013">
    <property type="protein sequence ID" value="MFC5412476.1"/>
    <property type="molecule type" value="Genomic_DNA"/>
</dbReference>
<evidence type="ECO:0000256" key="1">
    <source>
        <dbReference type="ARBA" id="ARBA00010641"/>
    </source>
</evidence>
<dbReference type="Gene3D" id="1.10.1740.10">
    <property type="match status" value="1"/>
</dbReference>
<comment type="caution">
    <text evidence="7">The sequence shown here is derived from an EMBL/GenBank/DDBJ whole genome shotgun (WGS) entry which is preliminary data.</text>
</comment>
<comment type="similarity">
    <text evidence="1">Belongs to the sigma-70 factor family. ECF subfamily.</text>
</comment>
<protein>
    <submittedName>
        <fullName evidence="7">RNA polymerase sigma factor</fullName>
    </submittedName>
</protein>
<dbReference type="PANTHER" id="PTHR43133:SF46">
    <property type="entry name" value="RNA POLYMERASE SIGMA-70 FACTOR ECF SUBFAMILY"/>
    <property type="match status" value="1"/>
</dbReference>
<dbReference type="InterPro" id="IPR013325">
    <property type="entry name" value="RNA_pol_sigma_r2"/>
</dbReference>
<dbReference type="RefSeq" id="WP_379850023.1">
    <property type="nucleotide sequence ID" value="NZ_JBHSMA010000013.1"/>
</dbReference>
<dbReference type="Gene3D" id="1.10.10.10">
    <property type="entry name" value="Winged helix-like DNA-binding domain superfamily/Winged helix DNA-binding domain"/>
    <property type="match status" value="1"/>
</dbReference>
<proteinExistence type="inferred from homology"/>
<keyword evidence="4" id="KW-0804">Transcription</keyword>
<evidence type="ECO:0000259" key="6">
    <source>
        <dbReference type="Pfam" id="PF08281"/>
    </source>
</evidence>
<feature type="domain" description="RNA polymerase sigma-70 region 2" evidence="5">
    <location>
        <begin position="24"/>
        <end position="84"/>
    </location>
</feature>
<sequence>MPIHSTTDLWQAFREGDQAAFQQIYRLYARDLLNYGHRVTQDVPLIEDSIHDLFIELWQSRTNLSETDSIKFYLFRSLRNKITKVRQRDLFFQASDIETVSMPTDDFIIEGKLIEKEETEHVHRQLRKSYVLLTPRQQEALNLRFYQHFDNEEIARIMGVNYQSACRFIYSALKTLRESVRIFSLGLMWCGLDAIFKIIQP</sequence>
<accession>A0ABW0IGS5</accession>
<dbReference type="SUPFAM" id="SSF88946">
    <property type="entry name" value="Sigma2 domain of RNA polymerase sigma factors"/>
    <property type="match status" value="1"/>
</dbReference>
<dbReference type="InterPro" id="IPR013249">
    <property type="entry name" value="RNA_pol_sigma70_r4_t2"/>
</dbReference>
<dbReference type="InterPro" id="IPR013324">
    <property type="entry name" value="RNA_pol_sigma_r3/r4-like"/>
</dbReference>
<dbReference type="InterPro" id="IPR036388">
    <property type="entry name" value="WH-like_DNA-bd_sf"/>
</dbReference>
<dbReference type="Pfam" id="PF04542">
    <property type="entry name" value="Sigma70_r2"/>
    <property type="match status" value="1"/>
</dbReference>
<keyword evidence="8" id="KW-1185">Reference proteome</keyword>
<evidence type="ECO:0000313" key="7">
    <source>
        <dbReference type="EMBL" id="MFC5412476.1"/>
    </source>
</evidence>
<feature type="domain" description="RNA polymerase sigma factor 70 region 4 type 2" evidence="6">
    <location>
        <begin position="133"/>
        <end position="176"/>
    </location>
</feature>
<organism evidence="7 8">
    <name type="scientific">Larkinella bovis</name>
    <dbReference type="NCBI Taxonomy" id="683041"/>
    <lineage>
        <taxon>Bacteria</taxon>
        <taxon>Pseudomonadati</taxon>
        <taxon>Bacteroidota</taxon>
        <taxon>Cytophagia</taxon>
        <taxon>Cytophagales</taxon>
        <taxon>Spirosomataceae</taxon>
        <taxon>Larkinella</taxon>
    </lineage>
</organism>
<evidence type="ECO:0000259" key="5">
    <source>
        <dbReference type="Pfam" id="PF04542"/>
    </source>
</evidence>